<evidence type="ECO:0000256" key="4">
    <source>
        <dbReference type="ARBA" id="ARBA00022771"/>
    </source>
</evidence>
<dbReference type="EMBL" id="HE616744">
    <property type="protein sequence ID" value="CCE91192.1"/>
    <property type="molecule type" value="Genomic_DNA"/>
</dbReference>
<evidence type="ECO:0000259" key="9">
    <source>
        <dbReference type="PROSITE" id="PS51805"/>
    </source>
</evidence>
<dbReference type="HOGENOM" id="CLU_002663_1_0_1"/>
<sequence length="724" mass="82654">MQRGLGEDGPKLREEKHFEDFYTDLEKETLLPIISPEQEGSLRLHDAYSRANASGANSRSVKQLICNGKSTFETIKLHRNLNKFQKCQFSISQLDGGKPLHTERKSKSVDGKRLSGLNKLRIPYFTKFTARLENGSDLHIPGNLEHISKNLSNLSSEYDMDEQDDLYVCFLNSSCCDSKLSHEVFELLITVLEREWSHLEKLIPPKSILVDDPEEDHRAQTTRLHYQLFGADDGTERSTDQTCAVCGGGDSDNTNAIVFCDGCDIAVHQECYGIVFIPEGQWLCRRCLVSKNRKVSCLFCPSHTGAFKQTDTGSWAHVICGLWIPELYFANLHYMEPIEGTENISKSRWKLLCSICKQRMGACIQCTNKSCFTAFHVTCAKRAGLYMDFGGASINEVASNQLHLSSLLSCFCDRHSPADWPNPKESILKVRRYFIEYNDNDMAGNFNMNQQPSKATVPKDKWKTNRGTPIAPHLFADILREVIKLFDIPNSQQVSYYICRYWSMKKELKRGAPLVRKYESNSSSLLDESQLQERVEVTDILLNDLRRLKELSNLTIRRTAVLNRLRETNDKIKPLTESPENYILRNMVINKFVDSEAFKSLECEISDKIILSQLQSCKEFTISPQNSNVSFEAEVNSALFPLEMASSTPRAVQNNIRKARLLLANLMRQYENSNVSDRLQNDFIIENNKVEVKRRRALILMEQEGLSDVEDLGPKERKTLNMVL</sequence>
<proteinExistence type="predicted"/>
<evidence type="ECO:0000256" key="3">
    <source>
        <dbReference type="ARBA" id="ARBA00022737"/>
    </source>
</evidence>
<dbReference type="PROSITE" id="PS01359">
    <property type="entry name" value="ZF_PHD_1"/>
    <property type="match status" value="1"/>
</dbReference>
<keyword evidence="5" id="KW-0862">Zinc</keyword>
<dbReference type="RefSeq" id="XP_003680403.1">
    <property type="nucleotide sequence ID" value="XM_003680355.1"/>
</dbReference>
<dbReference type="SUPFAM" id="SSF57903">
    <property type="entry name" value="FYVE/PHD zinc finger"/>
    <property type="match status" value="1"/>
</dbReference>
<dbReference type="InterPro" id="IPR011011">
    <property type="entry name" value="Znf_FYVE_PHD"/>
</dbReference>
<dbReference type="GO" id="GO:0006357">
    <property type="term" value="P:regulation of transcription by RNA polymerase II"/>
    <property type="evidence" value="ECO:0007669"/>
    <property type="project" value="TreeGrafter"/>
</dbReference>
<dbReference type="AlphaFoldDB" id="G8ZRQ0"/>
<dbReference type="Proteomes" id="UP000005627">
    <property type="component" value="Chromosome 3"/>
</dbReference>
<keyword evidence="4 7" id="KW-0863">Zinc-finger</keyword>
<dbReference type="GO" id="GO:0006338">
    <property type="term" value="P:chromatin remodeling"/>
    <property type="evidence" value="ECO:0007669"/>
    <property type="project" value="EnsemblFungi"/>
</dbReference>
<evidence type="ECO:0000313" key="11">
    <source>
        <dbReference type="Proteomes" id="UP000005627"/>
    </source>
</evidence>
<protein>
    <recommendedName>
        <fullName evidence="12">PHD-type domain-containing protein</fullName>
    </recommendedName>
</protein>
<dbReference type="PANTHER" id="PTHR13793:SF107">
    <property type="entry name" value="BROMODOMAIN-CONTAINING PROTEIN HOMOLOG"/>
    <property type="match status" value="1"/>
</dbReference>
<evidence type="ECO:0000256" key="2">
    <source>
        <dbReference type="ARBA" id="ARBA00022723"/>
    </source>
</evidence>
<dbReference type="GO" id="GO:0140003">
    <property type="term" value="F:histone H3K36me3 reader activity"/>
    <property type="evidence" value="ECO:0007669"/>
    <property type="project" value="EnsemblFungi"/>
</dbReference>
<dbReference type="STRING" id="1076872.G8ZRQ0"/>
<dbReference type="PANTHER" id="PTHR13793">
    <property type="entry name" value="PHD FINGER PROTEINS"/>
    <property type="match status" value="1"/>
</dbReference>
<organism evidence="10 11">
    <name type="scientific">Torulaspora delbrueckii</name>
    <name type="common">Yeast</name>
    <name type="synonym">Candida colliculosa</name>
    <dbReference type="NCBI Taxonomy" id="4950"/>
    <lineage>
        <taxon>Eukaryota</taxon>
        <taxon>Fungi</taxon>
        <taxon>Dikarya</taxon>
        <taxon>Ascomycota</taxon>
        <taxon>Saccharomycotina</taxon>
        <taxon>Saccharomycetes</taxon>
        <taxon>Saccharomycetales</taxon>
        <taxon>Saccharomycetaceae</taxon>
        <taxon>Torulaspora</taxon>
    </lineage>
</organism>
<comment type="subcellular location">
    <subcellularLocation>
        <location evidence="1">Nucleus</location>
    </subcellularLocation>
</comment>
<dbReference type="Pfam" id="PF13831">
    <property type="entry name" value="PHD_2"/>
    <property type="match status" value="1"/>
</dbReference>
<dbReference type="PROSITE" id="PS50016">
    <property type="entry name" value="ZF_PHD_2"/>
    <property type="match status" value="1"/>
</dbReference>
<dbReference type="Pfam" id="PF10513">
    <property type="entry name" value="EPL1"/>
    <property type="match status" value="1"/>
</dbReference>
<dbReference type="SMART" id="SM00249">
    <property type="entry name" value="PHD"/>
    <property type="match status" value="2"/>
</dbReference>
<dbReference type="InterPro" id="IPR001965">
    <property type="entry name" value="Znf_PHD"/>
</dbReference>
<name>G8ZRQ0_TORDE</name>
<dbReference type="PROSITE" id="PS51805">
    <property type="entry name" value="EPHD"/>
    <property type="match status" value="1"/>
</dbReference>
<keyword evidence="11" id="KW-1185">Reference proteome</keyword>
<dbReference type="GeneID" id="11500527"/>
<dbReference type="GO" id="GO:1990468">
    <property type="term" value="C:NuA3b histone acetyltransferase complex"/>
    <property type="evidence" value="ECO:0007669"/>
    <property type="project" value="EnsemblFungi"/>
</dbReference>
<dbReference type="InParanoid" id="G8ZRQ0"/>
<feature type="domain" description="PHD-type" evidence="8">
    <location>
        <begin position="240"/>
        <end position="290"/>
    </location>
</feature>
<dbReference type="eggNOG" id="KOG0955">
    <property type="taxonomic scope" value="Eukaryota"/>
</dbReference>
<dbReference type="OrthoDB" id="20839at2759"/>
<dbReference type="InterPro" id="IPR013083">
    <property type="entry name" value="Znf_RING/FYVE/PHD"/>
</dbReference>
<dbReference type="GO" id="GO:0008270">
    <property type="term" value="F:zinc ion binding"/>
    <property type="evidence" value="ECO:0007669"/>
    <property type="project" value="UniProtKB-KW"/>
</dbReference>
<dbReference type="CDD" id="cd15492">
    <property type="entry name" value="PHD_BRPF_JADE_like"/>
    <property type="match status" value="1"/>
</dbReference>
<dbReference type="InterPro" id="IPR019787">
    <property type="entry name" value="Znf_PHD-finger"/>
</dbReference>
<reference evidence="10 11" key="1">
    <citation type="journal article" date="2011" name="Proc. Natl. Acad. Sci. U.S.A.">
        <title>Evolutionary erosion of yeast sex chromosomes by mating-type switching accidents.</title>
        <authorList>
            <person name="Gordon J.L."/>
            <person name="Armisen D."/>
            <person name="Proux-Wera E."/>
            <person name="Oheigeartaigh S.S."/>
            <person name="Byrne K.P."/>
            <person name="Wolfe K.H."/>
        </authorList>
    </citation>
    <scope>NUCLEOTIDE SEQUENCE [LARGE SCALE GENOMIC DNA]</scope>
    <source>
        <strain evidence="11">ATCC 10662 / CBS 1146 / NBRC 0425 / NCYC 2629 / NRRL Y-866</strain>
    </source>
</reference>
<dbReference type="InterPro" id="IPR034732">
    <property type="entry name" value="EPHD"/>
</dbReference>
<keyword evidence="2" id="KW-0479">Metal-binding</keyword>
<dbReference type="Gene3D" id="3.30.40.10">
    <property type="entry name" value="Zinc/RING finger domain, C3HC4 (zinc finger)"/>
    <property type="match status" value="2"/>
</dbReference>
<dbReference type="FunCoup" id="G8ZRQ0">
    <property type="interactions" value="193"/>
</dbReference>
<keyword evidence="6" id="KW-0539">Nucleus</keyword>
<evidence type="ECO:0000256" key="5">
    <source>
        <dbReference type="ARBA" id="ARBA00022833"/>
    </source>
</evidence>
<evidence type="ECO:0000256" key="6">
    <source>
        <dbReference type="ARBA" id="ARBA00023242"/>
    </source>
</evidence>
<dbReference type="InterPro" id="IPR050701">
    <property type="entry name" value="Histone_Mod_Regulator"/>
</dbReference>
<dbReference type="FunFam" id="3.30.40.10:FF:000007">
    <property type="entry name" value="Bromodomain containing 1, isoform CRA_b"/>
    <property type="match status" value="1"/>
</dbReference>
<evidence type="ECO:0000256" key="1">
    <source>
        <dbReference type="ARBA" id="ARBA00004123"/>
    </source>
</evidence>
<dbReference type="GO" id="GO:0005634">
    <property type="term" value="C:nucleus"/>
    <property type="evidence" value="ECO:0007669"/>
    <property type="project" value="UniProtKB-SubCell"/>
</dbReference>
<accession>G8ZRQ0</accession>
<keyword evidence="3" id="KW-0677">Repeat</keyword>
<dbReference type="InterPro" id="IPR019542">
    <property type="entry name" value="Enhancer_polycomb-like_N"/>
</dbReference>
<feature type="domain" description="PHD-type" evidence="9">
    <location>
        <begin position="294"/>
        <end position="416"/>
    </location>
</feature>
<dbReference type="Pfam" id="PF13832">
    <property type="entry name" value="zf-HC5HC2H_2"/>
    <property type="match status" value="1"/>
</dbReference>
<dbReference type="KEGG" id="tdl:TDEL_0C03030"/>
<evidence type="ECO:0008006" key="12">
    <source>
        <dbReference type="Google" id="ProtNLM"/>
    </source>
</evidence>
<gene>
    <name evidence="10" type="primary">TDEL0C03030</name>
    <name evidence="10" type="ORF">TDEL_0C03030</name>
</gene>
<evidence type="ECO:0000259" key="8">
    <source>
        <dbReference type="PROSITE" id="PS50016"/>
    </source>
</evidence>
<evidence type="ECO:0000256" key="7">
    <source>
        <dbReference type="PROSITE-ProRule" id="PRU00146"/>
    </source>
</evidence>
<dbReference type="GO" id="GO:1990467">
    <property type="term" value="C:NuA3a histone acetyltransferase complex"/>
    <property type="evidence" value="ECO:0007669"/>
    <property type="project" value="EnsemblFungi"/>
</dbReference>
<evidence type="ECO:0000313" key="10">
    <source>
        <dbReference type="EMBL" id="CCE91192.1"/>
    </source>
</evidence>
<dbReference type="InterPro" id="IPR019786">
    <property type="entry name" value="Zinc_finger_PHD-type_CS"/>
</dbReference>